<reference evidence="8 9" key="1">
    <citation type="submission" date="2010-12" db="EMBL/GenBank/DDBJ databases">
        <title>The Genome Sequence of Coprobacillus sp. strain 29_1.</title>
        <authorList>
            <consortium name="The Broad Institute Genome Sequencing Platform"/>
            <person name="Earl A."/>
            <person name="Ward D."/>
            <person name="Feldgarden M."/>
            <person name="Gevers D."/>
            <person name="Daigneault M."/>
            <person name="Sibley C.D."/>
            <person name="White A."/>
            <person name="Strauss J."/>
            <person name="Allen-Vercoe E."/>
            <person name="Young S.K."/>
            <person name="Zeng Q."/>
            <person name="Gargeya S."/>
            <person name="Fitzgerald M."/>
            <person name="Haas B."/>
            <person name="Abouelleil A."/>
            <person name="Alvarado L."/>
            <person name="Arachchi H.M."/>
            <person name="Berlin A."/>
            <person name="Brown A."/>
            <person name="Chapman S.B."/>
            <person name="Chen Z."/>
            <person name="Dunbar C."/>
            <person name="Freedman E."/>
            <person name="Gearin G."/>
            <person name="Gellesch M."/>
            <person name="Goldberg J."/>
            <person name="Griggs A."/>
            <person name="Gujja S."/>
            <person name="Heilman E."/>
            <person name="Heiman D."/>
            <person name="Howarth C."/>
            <person name="Larson L."/>
            <person name="Lui A."/>
            <person name="MacDonald P.J.P."/>
            <person name="Mehta T."/>
            <person name="Montmayeur A."/>
            <person name="Murphy C."/>
            <person name="Neiman D."/>
            <person name="Pearson M."/>
            <person name="Priest M."/>
            <person name="Roberts A."/>
            <person name="Saif S."/>
            <person name="Shea T."/>
            <person name="Shenoy N."/>
            <person name="Sisk P."/>
            <person name="Stolte C."/>
            <person name="Sykes S."/>
            <person name="White J."/>
            <person name="Yandava C."/>
            <person name="Nusbaum C."/>
            <person name="Birren B."/>
        </authorList>
    </citation>
    <scope>NUCLEOTIDE SEQUENCE [LARGE SCALE GENOMIC DNA]</scope>
    <source>
        <strain evidence="8 9">29_1</strain>
    </source>
</reference>
<dbReference type="AlphaFoldDB" id="E7GE81"/>
<comment type="caution">
    <text evidence="8">The sequence shown here is derived from an EMBL/GenBank/DDBJ whole genome shotgun (WGS) entry which is preliminary data.</text>
</comment>
<keyword evidence="2" id="KW-0678">Repressor</keyword>
<dbReference type="Gene3D" id="1.10.10.10">
    <property type="entry name" value="Winged helix-like DNA-binding domain superfamily/Winged helix DNA-binding domain"/>
    <property type="match status" value="1"/>
</dbReference>
<dbReference type="Gene3D" id="3.40.50.1360">
    <property type="match status" value="1"/>
</dbReference>
<dbReference type="PRINTS" id="PR00037">
    <property type="entry name" value="HTHLACR"/>
</dbReference>
<dbReference type="SMART" id="SM00420">
    <property type="entry name" value="HTH_DEOR"/>
    <property type="match status" value="1"/>
</dbReference>
<dbReference type="InterPro" id="IPR001034">
    <property type="entry name" value="DeoR_HTH"/>
</dbReference>
<dbReference type="InterPro" id="IPR036390">
    <property type="entry name" value="WH_DNA-bd_sf"/>
</dbReference>
<dbReference type="InterPro" id="IPR037171">
    <property type="entry name" value="NagB/RpiA_transferase-like"/>
</dbReference>
<dbReference type="GO" id="GO:0003677">
    <property type="term" value="F:DNA binding"/>
    <property type="evidence" value="ECO:0007669"/>
    <property type="project" value="UniProtKB-KW"/>
</dbReference>
<evidence type="ECO:0000256" key="5">
    <source>
        <dbReference type="ARBA" id="ARBA00023163"/>
    </source>
</evidence>
<evidence type="ECO:0000256" key="1">
    <source>
        <dbReference type="ARBA" id="ARBA00021390"/>
    </source>
</evidence>
<dbReference type="STRING" id="100884.GCA_000269565_02471"/>
<keyword evidence="5" id="KW-0804">Transcription</keyword>
<dbReference type="InterPro" id="IPR050313">
    <property type="entry name" value="Carb_Metab_HTH_regulators"/>
</dbReference>
<dbReference type="InterPro" id="IPR014036">
    <property type="entry name" value="DeoR-like_C"/>
</dbReference>
<evidence type="ECO:0000256" key="2">
    <source>
        <dbReference type="ARBA" id="ARBA00022491"/>
    </source>
</evidence>
<evidence type="ECO:0000256" key="4">
    <source>
        <dbReference type="ARBA" id="ARBA00023125"/>
    </source>
</evidence>
<evidence type="ECO:0000256" key="6">
    <source>
        <dbReference type="ARBA" id="ARBA00024937"/>
    </source>
</evidence>
<evidence type="ECO:0000256" key="3">
    <source>
        <dbReference type="ARBA" id="ARBA00023015"/>
    </source>
</evidence>
<keyword evidence="9" id="KW-1185">Reference proteome</keyword>
<protein>
    <recommendedName>
        <fullName evidence="1">Lactose phosphotransferase system repressor</fullName>
    </recommendedName>
</protein>
<dbReference type="HOGENOM" id="CLU_060699_0_1_9"/>
<dbReference type="InterPro" id="IPR018356">
    <property type="entry name" value="Tscrpt_reg_HTH_DeoR_CS"/>
</dbReference>
<dbReference type="InterPro" id="IPR036388">
    <property type="entry name" value="WH-like_DNA-bd_sf"/>
</dbReference>
<dbReference type="OrthoDB" id="9797223at2"/>
<proteinExistence type="predicted"/>
<dbReference type="SUPFAM" id="SSF100950">
    <property type="entry name" value="NagB/RpiA/CoA transferase-like"/>
    <property type="match status" value="1"/>
</dbReference>
<dbReference type="PANTHER" id="PTHR30363:SF4">
    <property type="entry name" value="GLYCEROL-3-PHOSPHATE REGULON REPRESSOR"/>
    <property type="match status" value="1"/>
</dbReference>
<dbReference type="SMART" id="SM01134">
    <property type="entry name" value="DeoRC"/>
    <property type="match status" value="1"/>
</dbReference>
<comment type="function">
    <text evidence="6">Repressor of the lactose catabolism operon. Galactose-6-phosphate is the inducer.</text>
</comment>
<dbReference type="PANTHER" id="PTHR30363">
    <property type="entry name" value="HTH-TYPE TRANSCRIPTIONAL REGULATOR SRLR-RELATED"/>
    <property type="match status" value="1"/>
</dbReference>
<dbReference type="eggNOG" id="COG1349">
    <property type="taxonomic scope" value="Bacteria"/>
</dbReference>
<gene>
    <name evidence="8" type="ORF">HMPREF9488_03074</name>
</gene>
<evidence type="ECO:0000313" key="8">
    <source>
        <dbReference type="EMBL" id="EFW03682.1"/>
    </source>
</evidence>
<organism evidence="8 9">
    <name type="scientific">Coprobacillus cateniformis</name>
    <dbReference type="NCBI Taxonomy" id="100884"/>
    <lineage>
        <taxon>Bacteria</taxon>
        <taxon>Bacillati</taxon>
        <taxon>Bacillota</taxon>
        <taxon>Erysipelotrichia</taxon>
        <taxon>Erysipelotrichales</taxon>
        <taxon>Coprobacillaceae</taxon>
        <taxon>Coprobacillus</taxon>
    </lineage>
</organism>
<dbReference type="SUPFAM" id="SSF46785">
    <property type="entry name" value="Winged helix' DNA-binding domain"/>
    <property type="match status" value="1"/>
</dbReference>
<dbReference type="GO" id="GO:0003700">
    <property type="term" value="F:DNA-binding transcription factor activity"/>
    <property type="evidence" value="ECO:0007669"/>
    <property type="project" value="InterPro"/>
</dbReference>
<dbReference type="PROSITE" id="PS00894">
    <property type="entry name" value="HTH_DEOR_1"/>
    <property type="match status" value="1"/>
</dbReference>
<dbReference type="Pfam" id="PF08220">
    <property type="entry name" value="HTH_DeoR"/>
    <property type="match status" value="1"/>
</dbReference>
<dbReference type="Pfam" id="PF00455">
    <property type="entry name" value="DeoRC"/>
    <property type="match status" value="1"/>
</dbReference>
<dbReference type="EMBL" id="ADKX01000044">
    <property type="protein sequence ID" value="EFW03682.1"/>
    <property type="molecule type" value="Genomic_DNA"/>
</dbReference>
<feature type="domain" description="HTH deoR-type" evidence="7">
    <location>
        <begin position="16"/>
        <end position="71"/>
    </location>
</feature>
<evidence type="ECO:0000259" key="7">
    <source>
        <dbReference type="PROSITE" id="PS51000"/>
    </source>
</evidence>
<evidence type="ECO:0000313" key="9">
    <source>
        <dbReference type="Proteomes" id="UP000003157"/>
    </source>
</evidence>
<keyword evidence="4" id="KW-0238">DNA-binding</keyword>
<dbReference type="CDD" id="cd00090">
    <property type="entry name" value="HTH_ARSR"/>
    <property type="match status" value="1"/>
</dbReference>
<dbReference type="Proteomes" id="UP000003157">
    <property type="component" value="Unassembled WGS sequence"/>
</dbReference>
<accession>E7GE81</accession>
<keyword evidence="3" id="KW-0805">Transcription regulation</keyword>
<dbReference type="InterPro" id="IPR011991">
    <property type="entry name" value="ArsR-like_HTH"/>
</dbReference>
<name>E7GE81_9FIRM</name>
<sequence length="265" mass="29734">MKVLCAILIEEKSDKMNKRHSKILELLTEHKKMEVTKLSELLDVSQVTIRKDLVSLENSGIIIREHGYATLNDSDDINNRLAYHYDSKQRIAQKAVESIQNGETVMIESGSCCALVALEIAQTKKDVTLITNSAFIADYIRKIGTVKIILLGGEYQNESQVMVGPITRKCAEAFYVDKLFIGTDGFTKETGFTGNDYMRSEAVRDMAKQADKVIIVTDSVKFHQKGVVNLLRTEDVDCIYTDSDIPSEVEEYLLGKNIEVCKVNP</sequence>
<dbReference type="PROSITE" id="PS51000">
    <property type="entry name" value="HTH_DEOR_2"/>
    <property type="match status" value="1"/>
</dbReference>